<dbReference type="GO" id="GO:0070402">
    <property type="term" value="F:NADPH binding"/>
    <property type="evidence" value="ECO:0007669"/>
    <property type="project" value="TreeGrafter"/>
</dbReference>
<dbReference type="Pfam" id="PF02511">
    <property type="entry name" value="Thy1"/>
    <property type="match status" value="1"/>
</dbReference>
<reference evidence="1" key="1">
    <citation type="submission" date="2020-05" db="EMBL/GenBank/DDBJ databases">
        <authorList>
            <person name="Chiriac C."/>
            <person name="Salcher M."/>
            <person name="Ghai R."/>
            <person name="Kavagutti S V."/>
        </authorList>
    </citation>
    <scope>NUCLEOTIDE SEQUENCE</scope>
</reference>
<accession>A0A6J7X6I7</accession>
<dbReference type="InterPro" id="IPR003669">
    <property type="entry name" value="Thymidylate_synthase_ThyX"/>
</dbReference>
<dbReference type="GO" id="GO:0006231">
    <property type="term" value="P:dTMP biosynthetic process"/>
    <property type="evidence" value="ECO:0007669"/>
    <property type="project" value="InterPro"/>
</dbReference>
<dbReference type="HAMAP" id="MF_01408">
    <property type="entry name" value="ThyX"/>
    <property type="match status" value="1"/>
</dbReference>
<dbReference type="Gene3D" id="3.30.1360.170">
    <property type="match status" value="1"/>
</dbReference>
<dbReference type="PANTHER" id="PTHR34934:SF1">
    <property type="entry name" value="FLAVIN-DEPENDENT THYMIDYLATE SYNTHASE"/>
    <property type="match status" value="1"/>
</dbReference>
<name>A0A6J7X6I7_9CAUD</name>
<dbReference type="NCBIfam" id="TIGR02170">
    <property type="entry name" value="thyX"/>
    <property type="match status" value="1"/>
</dbReference>
<dbReference type="GO" id="GO:0050660">
    <property type="term" value="F:flavin adenine dinucleotide binding"/>
    <property type="evidence" value="ECO:0007669"/>
    <property type="project" value="InterPro"/>
</dbReference>
<dbReference type="PROSITE" id="PS51331">
    <property type="entry name" value="THYX"/>
    <property type="match status" value="1"/>
</dbReference>
<dbReference type="CDD" id="cd20175">
    <property type="entry name" value="ThyX"/>
    <property type="match status" value="1"/>
</dbReference>
<organism evidence="1">
    <name type="scientific">uncultured Caudovirales phage</name>
    <dbReference type="NCBI Taxonomy" id="2100421"/>
    <lineage>
        <taxon>Viruses</taxon>
        <taxon>Duplodnaviria</taxon>
        <taxon>Heunggongvirae</taxon>
        <taxon>Uroviricota</taxon>
        <taxon>Caudoviricetes</taxon>
        <taxon>Peduoviridae</taxon>
        <taxon>Maltschvirus</taxon>
        <taxon>Maltschvirus maltsch</taxon>
    </lineage>
</organism>
<dbReference type="GO" id="GO:0050797">
    <property type="term" value="F:thymidylate synthase (FAD) activity"/>
    <property type="evidence" value="ECO:0007669"/>
    <property type="project" value="InterPro"/>
</dbReference>
<protein>
    <submittedName>
        <fullName evidence="1">THY1 Predicted alternative thymidylate synthase</fullName>
    </submittedName>
</protein>
<sequence>MKKIDLFNGGYVELLHQYGTELDVINVAKVSFDNSANEWQSPSMDKLFNYLWQHGHTSPFRHVFLSFRVHAPISIVRQWEKYRVGSPIDTPSNEVSGRYVELKEEFFIPSEWRIQSKSNKQGSFGSLPEELQQQIDEKTNDHYKNCHDYYEELLQSGVAKEQARFVLPNGLYTTFIWTPSLQALMHFLEQRLSHDAQKELQEYAKAVYEIAKTIYPRSMNVLLDKIVPKHHHVMTIQEQSVEELNLIPILHEGYQLYVEKTELEKMGKKETNKISHIIYKIAKEDITAYCLGKDLNRFKEHGWKLVEQSST</sequence>
<dbReference type="InterPro" id="IPR036098">
    <property type="entry name" value="Thymidylate_synthase_ThyX_sf"/>
</dbReference>
<dbReference type="GO" id="GO:0004799">
    <property type="term" value="F:thymidylate synthase activity"/>
    <property type="evidence" value="ECO:0007669"/>
    <property type="project" value="TreeGrafter"/>
</dbReference>
<evidence type="ECO:0000313" key="1">
    <source>
        <dbReference type="EMBL" id="CAB5226209.1"/>
    </source>
</evidence>
<dbReference type="SUPFAM" id="SSF69796">
    <property type="entry name" value="Thymidylate synthase-complementing protein Thy1"/>
    <property type="match status" value="1"/>
</dbReference>
<dbReference type="EMBL" id="LR798356">
    <property type="protein sequence ID" value="CAB5226209.1"/>
    <property type="molecule type" value="Genomic_DNA"/>
</dbReference>
<proteinExistence type="inferred from homology"/>
<gene>
    <name evidence="1" type="ORF">UFOVP755_114</name>
</gene>
<dbReference type="PANTHER" id="PTHR34934">
    <property type="entry name" value="FLAVIN-DEPENDENT THYMIDYLATE SYNTHASE"/>
    <property type="match status" value="1"/>
</dbReference>